<proteinExistence type="predicted"/>
<keyword evidence="3" id="KW-1185">Reference proteome</keyword>
<evidence type="ECO:0000313" key="3">
    <source>
        <dbReference type="Proteomes" id="UP000248333"/>
    </source>
</evidence>
<dbReference type="OrthoDB" id="9788221at2"/>
<dbReference type="EMBL" id="PYBV01000047">
    <property type="protein sequence ID" value="PYC64879.1"/>
    <property type="molecule type" value="Genomic_DNA"/>
</dbReference>
<dbReference type="RefSeq" id="WP_110567491.1">
    <property type="nucleotide sequence ID" value="NZ_PYBV01000047.1"/>
</dbReference>
<evidence type="ECO:0000256" key="1">
    <source>
        <dbReference type="PIRSR" id="PIRSR016184-1"/>
    </source>
</evidence>
<dbReference type="Pfam" id="PF02567">
    <property type="entry name" value="PhzC-PhzF"/>
    <property type="match status" value="1"/>
</dbReference>
<accession>A0A318NF89</accession>
<dbReference type="InterPro" id="IPR003719">
    <property type="entry name" value="Phenazine_PhzF-like"/>
</dbReference>
<protein>
    <submittedName>
        <fullName evidence="2">Phenazine biosynthesis protein PhzC/PhzF</fullName>
    </submittedName>
</protein>
<evidence type="ECO:0000313" key="2">
    <source>
        <dbReference type="EMBL" id="PYC64879.1"/>
    </source>
</evidence>
<dbReference type="Gene3D" id="3.10.310.10">
    <property type="entry name" value="Diaminopimelate Epimerase, Chain A, domain 1"/>
    <property type="match status" value="1"/>
</dbReference>
<sequence length="224" mass="24162">MADLHVLRVFCGPGGRYGNQLGVVLDGDAVAAGQDRQAVAARLGYSETVFVDDAGTGVVDIYTPSVRLPFAGHPLVGTAWLLGRLRARPELLQPPAGSVPTWQDGEFTWIRGRAQWAPDRRMQQYASAEEVDALPSPPPGDGWLYAWAWQDQAAGRVRTRGFPRRGDAIVEDEATGASAIVLTAELHRALDIMQGKGSQILTRPGPNDTVEVGGRVILEETRAL</sequence>
<reference evidence="2 3" key="1">
    <citation type="submission" date="2018-03" db="EMBL/GenBank/DDBJ databases">
        <title>Bioinformatic expansion and discovery of thiopeptide antibiotics.</title>
        <authorList>
            <person name="Schwalen C.J."/>
            <person name="Hudson G.A."/>
            <person name="Mitchell D.A."/>
        </authorList>
    </citation>
    <scope>NUCLEOTIDE SEQUENCE [LARGE SCALE GENOMIC DNA]</scope>
    <source>
        <strain evidence="2 3">NRRL 8041</strain>
    </source>
</reference>
<name>A0A318NF89_9ACTN</name>
<comment type="caution">
    <text evidence="2">The sequence shown here is derived from an EMBL/GenBank/DDBJ whole genome shotgun (WGS) entry which is preliminary data.</text>
</comment>
<dbReference type="Proteomes" id="UP000248333">
    <property type="component" value="Unassembled WGS sequence"/>
</dbReference>
<organism evidence="2 3">
    <name type="scientific">Micromonospora arborensis</name>
    <dbReference type="NCBI Taxonomy" id="2116518"/>
    <lineage>
        <taxon>Bacteria</taxon>
        <taxon>Bacillati</taxon>
        <taxon>Actinomycetota</taxon>
        <taxon>Actinomycetes</taxon>
        <taxon>Micromonosporales</taxon>
        <taxon>Micromonosporaceae</taxon>
        <taxon>Micromonospora</taxon>
    </lineage>
</organism>
<dbReference type="GO" id="GO:0003824">
    <property type="term" value="F:catalytic activity"/>
    <property type="evidence" value="ECO:0007669"/>
    <property type="project" value="InterPro"/>
</dbReference>
<dbReference type="AlphaFoldDB" id="A0A318NF89"/>
<gene>
    <name evidence="2" type="ORF">C7C45_29320</name>
</gene>
<dbReference type="SUPFAM" id="SSF54506">
    <property type="entry name" value="Diaminopimelate epimerase-like"/>
    <property type="match status" value="1"/>
</dbReference>
<feature type="active site" evidence="1">
    <location>
        <position position="47"/>
    </location>
</feature>
<dbReference type="PIRSF" id="PIRSF016184">
    <property type="entry name" value="PhzC_PhzF"/>
    <property type="match status" value="1"/>
</dbReference>